<comment type="caution">
    <text evidence="1">The sequence shown here is derived from an EMBL/GenBank/DDBJ whole genome shotgun (WGS) entry which is preliminary data.</text>
</comment>
<accession>A0A0F9NES8</accession>
<dbReference type="AlphaFoldDB" id="A0A0F9NES8"/>
<reference evidence="1" key="1">
    <citation type="journal article" date="2015" name="Nature">
        <title>Complex archaea that bridge the gap between prokaryotes and eukaryotes.</title>
        <authorList>
            <person name="Spang A."/>
            <person name="Saw J.H."/>
            <person name="Jorgensen S.L."/>
            <person name="Zaremba-Niedzwiedzka K."/>
            <person name="Martijn J."/>
            <person name="Lind A.E."/>
            <person name="van Eijk R."/>
            <person name="Schleper C."/>
            <person name="Guy L."/>
            <person name="Ettema T.J."/>
        </authorList>
    </citation>
    <scope>NUCLEOTIDE SEQUENCE</scope>
</reference>
<proteinExistence type="predicted"/>
<gene>
    <name evidence="1" type="ORF">LCGC14_1345790</name>
</gene>
<organism evidence="1">
    <name type="scientific">marine sediment metagenome</name>
    <dbReference type="NCBI Taxonomy" id="412755"/>
    <lineage>
        <taxon>unclassified sequences</taxon>
        <taxon>metagenomes</taxon>
        <taxon>ecological metagenomes</taxon>
    </lineage>
</organism>
<name>A0A0F9NES8_9ZZZZ</name>
<sequence length="93" mass="10716">MQFRVMQHNDHDWREPCEGQCEKTWRTVEADSAVEAVKLFFVTCPNVRDDNELVDIVKTADVKTLAEGVYMLDLGEAGDHWFAFRVELAQIIS</sequence>
<dbReference type="EMBL" id="LAZR01008277">
    <property type="protein sequence ID" value="KKM79852.1"/>
    <property type="molecule type" value="Genomic_DNA"/>
</dbReference>
<evidence type="ECO:0000313" key="1">
    <source>
        <dbReference type="EMBL" id="KKM79852.1"/>
    </source>
</evidence>
<protein>
    <submittedName>
        <fullName evidence="1">Uncharacterized protein</fullName>
    </submittedName>
</protein>